<reference evidence="1 2" key="1">
    <citation type="submission" date="2021-01" db="EMBL/GenBank/DDBJ databases">
        <title>WGS of actinomycetes isolated from Thailand.</title>
        <authorList>
            <person name="Thawai C."/>
        </authorList>
    </citation>
    <scope>NUCLEOTIDE SEQUENCE [LARGE SCALE GENOMIC DNA]</scope>
    <source>
        <strain evidence="1 2">LPG 2</strain>
    </source>
</reference>
<gene>
    <name evidence="1" type="ORF">JK358_31310</name>
</gene>
<comment type="caution">
    <text evidence="1">The sequence shown here is derived from an EMBL/GenBank/DDBJ whole genome shotgun (WGS) entry which is preliminary data.</text>
</comment>
<dbReference type="SUPFAM" id="SSF110296">
    <property type="entry name" value="Oligoxyloglucan reducing end-specific cellobiohydrolase"/>
    <property type="match status" value="1"/>
</dbReference>
<evidence type="ECO:0008006" key="3">
    <source>
        <dbReference type="Google" id="ProtNLM"/>
    </source>
</evidence>
<dbReference type="RefSeq" id="WP_201954765.1">
    <property type="nucleotide sequence ID" value="NZ_JAERRJ010000013.1"/>
</dbReference>
<evidence type="ECO:0000313" key="1">
    <source>
        <dbReference type="EMBL" id="MBL1078902.1"/>
    </source>
</evidence>
<sequence length="397" mass="42811">MSVWSRAVRYAATALLLVGTAGCGWWSTDARSQFHPLWVEFISDTEGWTAGYWHNGCAPGCPKLLHTLDGGRTWTAVAEPPVGESRPVIADARNWYVTANTRSPDSDPAELWVTHDAGLHWARVALPAEVEQAQWTPPIVVDSTVRISVFDARTGEAWILSSPVEVDEFTLSPPFPTGLGDPASARQRSYSAHLEEAYAGPVTWIGVSFSTTDRPSAAQGARLVDGVWSAWRLPCSGMGLPELQAISPTDLLASCVPADGTYSQQRHLYTSVDGGDTFTDLGPIVPDGRPATLIGAATTQDLIAAAMTGDPDRPYAVRTSHDGGRAWTTTLDPEGALPTSYYNLPDTGGFFTPTLGFATVPFRQNSDTIRRFYLTRDAGNTWTPFIIDIDAVTVPAS</sequence>
<dbReference type="Gene3D" id="2.130.10.10">
    <property type="entry name" value="YVTN repeat-like/Quinoprotein amine dehydrogenase"/>
    <property type="match status" value="2"/>
</dbReference>
<dbReference type="Proteomes" id="UP000602198">
    <property type="component" value="Unassembled WGS sequence"/>
</dbReference>
<dbReference type="InterPro" id="IPR015943">
    <property type="entry name" value="WD40/YVTN_repeat-like_dom_sf"/>
</dbReference>
<proteinExistence type="predicted"/>
<organism evidence="1 2">
    <name type="scientific">Nocardia acididurans</name>
    <dbReference type="NCBI Taxonomy" id="2802282"/>
    <lineage>
        <taxon>Bacteria</taxon>
        <taxon>Bacillati</taxon>
        <taxon>Actinomycetota</taxon>
        <taxon>Actinomycetes</taxon>
        <taxon>Mycobacteriales</taxon>
        <taxon>Nocardiaceae</taxon>
        <taxon>Nocardia</taxon>
    </lineage>
</organism>
<dbReference type="EMBL" id="JAERRJ010000013">
    <property type="protein sequence ID" value="MBL1078902.1"/>
    <property type="molecule type" value="Genomic_DNA"/>
</dbReference>
<evidence type="ECO:0000313" key="2">
    <source>
        <dbReference type="Proteomes" id="UP000602198"/>
    </source>
</evidence>
<name>A0ABS1ME57_9NOCA</name>
<protein>
    <recommendedName>
        <fullName evidence="3">BNR/Asp-box repeat protein</fullName>
    </recommendedName>
</protein>
<dbReference type="PROSITE" id="PS51257">
    <property type="entry name" value="PROKAR_LIPOPROTEIN"/>
    <property type="match status" value="1"/>
</dbReference>
<keyword evidence="2" id="KW-1185">Reference proteome</keyword>
<accession>A0ABS1ME57</accession>